<dbReference type="Pfam" id="PF01381">
    <property type="entry name" value="HTH_3"/>
    <property type="match status" value="1"/>
</dbReference>
<sequence>MENTAYNGFSLKVVRDFYGISQSQFAKLLGISQPVISKLEKGDKNLEEIHIKNFSEYFEPNYFKRNVENVNPKLFYRKLSSVTKSKLGLFESRLNLFYNTIVEALEIVDLETQSLPRIDIDKYYREIDGEYKIDFEYIATEVRLNFGIGRGPINDIIKLLEERGVIIHFFDYDFISSDNNKFDGVSFYVKGVPIILINNKIPNSRKVFTIAHELGHLLLHFDDMISIERDIEFEANNFASAFLSPAKDIKSSLRQLNIEKLKSLKMEWNMSISSLVYRAYTLGTISQQTLRFWMMKLSPIRKNEPLEFELNSPKLLKKLFEVLEEQTNNGFYKHLGFTEKMRVELFGKDNVPYRAKLKIVLD</sequence>
<proteinExistence type="inferred from homology"/>
<feature type="domain" description="HTH cro/C1-type" evidence="2">
    <location>
        <begin position="11"/>
        <end position="63"/>
    </location>
</feature>
<dbReference type="Proteomes" id="UP000256686">
    <property type="component" value="Unassembled WGS sequence"/>
</dbReference>
<evidence type="ECO:0000313" key="4">
    <source>
        <dbReference type="Proteomes" id="UP000256686"/>
    </source>
</evidence>
<reference evidence="4" key="1">
    <citation type="submission" date="2018-06" db="EMBL/GenBank/DDBJ databases">
        <authorList>
            <person name="Lum Nde A."/>
            <person name="Hugo C."/>
        </authorList>
    </citation>
    <scope>NUCLEOTIDE SEQUENCE [LARGE SCALE GENOMIC DNA]</scope>
    <source>
        <strain evidence="4">1_F178</strain>
    </source>
</reference>
<comment type="caution">
    <text evidence="3">The sequence shown here is derived from an EMBL/GenBank/DDBJ whole genome shotgun (WGS) entry which is preliminary data.</text>
</comment>
<dbReference type="GO" id="GO:0003677">
    <property type="term" value="F:DNA binding"/>
    <property type="evidence" value="ECO:0007669"/>
    <property type="project" value="InterPro"/>
</dbReference>
<evidence type="ECO:0000313" key="3">
    <source>
        <dbReference type="EMBL" id="REC64353.1"/>
    </source>
</evidence>
<dbReference type="SMART" id="SM00530">
    <property type="entry name" value="HTH_XRE"/>
    <property type="match status" value="1"/>
</dbReference>
<comment type="similarity">
    <text evidence="1">Belongs to the short-chain fatty acyl-CoA assimilation regulator (ScfR) family.</text>
</comment>
<dbReference type="InterPro" id="IPR010359">
    <property type="entry name" value="IrrE_HExxH"/>
</dbReference>
<accession>A0A3D9CER2</accession>
<gene>
    <name evidence="3" type="ORF">DRF65_01915</name>
</gene>
<dbReference type="PANTHER" id="PTHR43236">
    <property type="entry name" value="ANTITOXIN HIGA1"/>
    <property type="match status" value="1"/>
</dbReference>
<keyword evidence="4" id="KW-1185">Reference proteome</keyword>
<dbReference type="InterPro" id="IPR010982">
    <property type="entry name" value="Lambda_DNA-bd_dom_sf"/>
</dbReference>
<dbReference type="InterPro" id="IPR001387">
    <property type="entry name" value="Cro/C1-type_HTH"/>
</dbReference>
<evidence type="ECO:0000256" key="1">
    <source>
        <dbReference type="ARBA" id="ARBA00007227"/>
    </source>
</evidence>
<dbReference type="RefSeq" id="WP_115968404.1">
    <property type="nucleotide sequence ID" value="NZ_QNVT01000001.1"/>
</dbReference>
<name>A0A3D9CER2_9FLAO</name>
<dbReference type="PROSITE" id="PS50943">
    <property type="entry name" value="HTH_CROC1"/>
    <property type="match status" value="1"/>
</dbReference>
<dbReference type="SUPFAM" id="SSF47413">
    <property type="entry name" value="lambda repressor-like DNA-binding domains"/>
    <property type="match status" value="1"/>
</dbReference>
<dbReference type="InterPro" id="IPR052345">
    <property type="entry name" value="Rad_response_metalloprotease"/>
</dbReference>
<dbReference type="EMBL" id="QNVT01000001">
    <property type="protein sequence ID" value="REC64353.1"/>
    <property type="molecule type" value="Genomic_DNA"/>
</dbReference>
<dbReference type="Gene3D" id="1.10.10.2910">
    <property type="match status" value="1"/>
</dbReference>
<dbReference type="Pfam" id="PF06114">
    <property type="entry name" value="Peptidase_M78"/>
    <property type="match status" value="1"/>
</dbReference>
<protein>
    <recommendedName>
        <fullName evidence="2">HTH cro/C1-type domain-containing protein</fullName>
    </recommendedName>
</protein>
<dbReference type="PANTHER" id="PTHR43236:SF1">
    <property type="entry name" value="BLL7220 PROTEIN"/>
    <property type="match status" value="1"/>
</dbReference>
<dbReference type="Gene3D" id="1.10.260.40">
    <property type="entry name" value="lambda repressor-like DNA-binding domains"/>
    <property type="match status" value="1"/>
</dbReference>
<evidence type="ECO:0000259" key="2">
    <source>
        <dbReference type="PROSITE" id="PS50943"/>
    </source>
</evidence>
<dbReference type="AlphaFoldDB" id="A0A3D9CER2"/>
<organism evidence="3 4">
    <name type="scientific">Chryseobacterium pennae</name>
    <dbReference type="NCBI Taxonomy" id="2258962"/>
    <lineage>
        <taxon>Bacteria</taxon>
        <taxon>Pseudomonadati</taxon>
        <taxon>Bacteroidota</taxon>
        <taxon>Flavobacteriia</taxon>
        <taxon>Flavobacteriales</taxon>
        <taxon>Weeksellaceae</taxon>
        <taxon>Chryseobacterium group</taxon>
        <taxon>Chryseobacterium</taxon>
    </lineage>
</organism>
<dbReference type="CDD" id="cd00093">
    <property type="entry name" value="HTH_XRE"/>
    <property type="match status" value="1"/>
</dbReference>